<evidence type="ECO:0000259" key="8">
    <source>
        <dbReference type="PROSITE" id="PS51667"/>
    </source>
</evidence>
<feature type="region of interest" description="Disordered" evidence="6">
    <location>
        <begin position="253"/>
        <end position="273"/>
    </location>
</feature>
<keyword evidence="5" id="KW-0010">Activator</keyword>
<feature type="compositionally biased region" description="Basic and acidic residues" evidence="6">
    <location>
        <begin position="1"/>
        <end position="15"/>
    </location>
</feature>
<comment type="subcellular location">
    <subcellularLocation>
        <location evidence="1 4 5">Nucleus</location>
    </subcellularLocation>
</comment>
<evidence type="ECO:0000256" key="4">
    <source>
        <dbReference type="PROSITE-ProRule" id="PRU01002"/>
    </source>
</evidence>
<keyword evidence="10" id="KW-1185">Reference proteome</keyword>
<feature type="domain" description="WRC" evidence="8">
    <location>
        <begin position="154"/>
        <end position="198"/>
    </location>
</feature>
<keyword evidence="5" id="KW-0805">Transcription regulation</keyword>
<dbReference type="Pfam" id="PF08879">
    <property type="entry name" value="WRC"/>
    <property type="match status" value="1"/>
</dbReference>
<evidence type="ECO:0000313" key="10">
    <source>
        <dbReference type="Proteomes" id="UP001141253"/>
    </source>
</evidence>
<comment type="similarity">
    <text evidence="2 5">Belongs to the GRF family.</text>
</comment>
<reference evidence="9" key="2">
    <citation type="journal article" date="2023" name="Int. J. Mol. Sci.">
        <title>De Novo Assembly and Annotation of 11 Diverse Shrub Willow (Salix) Genomes Reveals Novel Gene Organization in Sex-Linked Regions.</title>
        <authorList>
            <person name="Hyden B."/>
            <person name="Feng K."/>
            <person name="Yates T.B."/>
            <person name="Jawdy S."/>
            <person name="Cereghino C."/>
            <person name="Smart L.B."/>
            <person name="Muchero W."/>
        </authorList>
    </citation>
    <scope>NUCLEOTIDE SEQUENCE</scope>
    <source>
        <tissue evidence="9">Shoot tip</tissue>
    </source>
</reference>
<comment type="domain">
    <text evidence="5">The QLQ domain and WRC domain may be involved in protein-protein interaction and DNA-binding, respectively.</text>
</comment>
<dbReference type="Pfam" id="PF08880">
    <property type="entry name" value="QLQ"/>
    <property type="match status" value="1"/>
</dbReference>
<feature type="short sequence motif" description="Bipartite nuclear localization signal" evidence="4">
    <location>
        <begin position="187"/>
        <end position="194"/>
    </location>
</feature>
<evidence type="ECO:0000256" key="5">
    <source>
        <dbReference type="RuleBase" id="RU367127"/>
    </source>
</evidence>
<evidence type="ECO:0000256" key="1">
    <source>
        <dbReference type="ARBA" id="ARBA00004123"/>
    </source>
</evidence>
<accession>A0ABQ9BBI8</accession>
<keyword evidence="5" id="KW-0804">Transcription</keyword>
<dbReference type="Proteomes" id="UP001141253">
    <property type="component" value="Chromosome 6"/>
</dbReference>
<protein>
    <recommendedName>
        <fullName evidence="5">Growth-regulating factor</fullName>
    </recommendedName>
</protein>
<feature type="domain" description="QLQ" evidence="7">
    <location>
        <begin position="80"/>
        <end position="115"/>
    </location>
</feature>
<evidence type="ECO:0000256" key="2">
    <source>
        <dbReference type="ARBA" id="ARBA00008122"/>
    </source>
</evidence>
<name>A0ABQ9BBI8_9ROSI</name>
<dbReference type="InterPro" id="IPR014977">
    <property type="entry name" value="WRC_dom"/>
</dbReference>
<dbReference type="PANTHER" id="PTHR31602">
    <property type="entry name" value="GROWTH-REGULATING FACTOR 5"/>
    <property type="match status" value="1"/>
</dbReference>
<dbReference type="InterPro" id="IPR014978">
    <property type="entry name" value="Gln-Leu-Gln_QLQ"/>
</dbReference>
<comment type="caution">
    <text evidence="9">The sequence shown here is derived from an EMBL/GenBank/DDBJ whole genome shotgun (WGS) entry which is preliminary data.</text>
</comment>
<evidence type="ECO:0000259" key="7">
    <source>
        <dbReference type="PROSITE" id="PS51666"/>
    </source>
</evidence>
<proteinExistence type="inferred from homology"/>
<feature type="region of interest" description="Disordered" evidence="6">
    <location>
        <begin position="1"/>
        <end position="42"/>
    </location>
</feature>
<organism evidence="9 10">
    <name type="scientific">Salix suchowensis</name>
    <dbReference type="NCBI Taxonomy" id="1278906"/>
    <lineage>
        <taxon>Eukaryota</taxon>
        <taxon>Viridiplantae</taxon>
        <taxon>Streptophyta</taxon>
        <taxon>Embryophyta</taxon>
        <taxon>Tracheophyta</taxon>
        <taxon>Spermatophyta</taxon>
        <taxon>Magnoliopsida</taxon>
        <taxon>eudicotyledons</taxon>
        <taxon>Gunneridae</taxon>
        <taxon>Pentapetalae</taxon>
        <taxon>rosids</taxon>
        <taxon>fabids</taxon>
        <taxon>Malpighiales</taxon>
        <taxon>Salicaceae</taxon>
        <taxon>Saliceae</taxon>
        <taxon>Salix</taxon>
    </lineage>
</organism>
<dbReference type="EMBL" id="JAPFFI010000009">
    <property type="protein sequence ID" value="KAJ6381623.1"/>
    <property type="molecule type" value="Genomic_DNA"/>
</dbReference>
<dbReference type="SMART" id="SM00951">
    <property type="entry name" value="QLQ"/>
    <property type="match status" value="1"/>
</dbReference>
<dbReference type="PROSITE" id="PS51666">
    <property type="entry name" value="QLQ"/>
    <property type="match status" value="1"/>
</dbReference>
<comment type="function">
    <text evidence="5">Transcription activator.</text>
</comment>
<gene>
    <name evidence="9" type="ORF">OIU77_030328</name>
</gene>
<feature type="short sequence motif" description="Bipartite nuclear localization signal" evidence="4">
    <location>
        <begin position="159"/>
        <end position="169"/>
    </location>
</feature>
<dbReference type="PROSITE" id="PS51667">
    <property type="entry name" value="WRC"/>
    <property type="match status" value="1"/>
</dbReference>
<evidence type="ECO:0000313" key="9">
    <source>
        <dbReference type="EMBL" id="KAJ6381623.1"/>
    </source>
</evidence>
<reference evidence="9" key="1">
    <citation type="submission" date="2022-10" db="EMBL/GenBank/DDBJ databases">
        <authorList>
            <person name="Hyden B.L."/>
            <person name="Feng K."/>
            <person name="Yates T."/>
            <person name="Jawdy S."/>
            <person name="Smart L.B."/>
            <person name="Muchero W."/>
        </authorList>
    </citation>
    <scope>NUCLEOTIDE SEQUENCE</scope>
    <source>
        <tissue evidence="9">Shoot tip</tissue>
    </source>
</reference>
<evidence type="ECO:0000256" key="3">
    <source>
        <dbReference type="ARBA" id="ARBA00023242"/>
    </source>
</evidence>
<dbReference type="PANTHER" id="PTHR31602:SF63">
    <property type="entry name" value="GROWTH-REGULATING FACTOR 3"/>
    <property type="match status" value="1"/>
</dbReference>
<evidence type="ECO:0000256" key="6">
    <source>
        <dbReference type="SAM" id="MobiDB-lite"/>
    </source>
</evidence>
<keyword evidence="3 4" id="KW-0539">Nucleus</keyword>
<dbReference type="InterPro" id="IPR031137">
    <property type="entry name" value="GRF"/>
</dbReference>
<sequence>MDFHLKQRRNQHEESGQQPSAKTPKLLMDPHQAPQHPRSSGPAAFPLFLQEPGSKISSLSAFLDSSTAANIRLPEIAGNYFSLEQWQELELQALIYRFMVAGVAIPPELLQPIKKSLLHPHSPPCFLHHSLQQQCSYYQPSLLQTGYWGRADMDPEPGRCRRTDGKKWRCSRDVVAGHKYCERHLHRGRNRSRKPVENPTPTISTNVTCTGIGGAGGTASAAAFNHSHNAAPTISEVVNGTHFSHTLESPSIHFNHSSKTESKGFIGPLPPNEEAGNRYDGHILWHFFDDWPRSVDESGNVNGGSSMNSLTCLSVSMPGNSPASDVSLKLSTGNNIAEPEPEPVPAPTPRGNTSNWAAAGWGTNITNQAVASMGGPLAEALRSSTTNPSPTSVLHQLSRPTVSETRFIYGQFVV</sequence>